<evidence type="ECO:0000256" key="1">
    <source>
        <dbReference type="ARBA" id="ARBA00004651"/>
    </source>
</evidence>
<evidence type="ECO:0000256" key="8">
    <source>
        <dbReference type="ARBA" id="ARBA00023098"/>
    </source>
</evidence>
<dbReference type="GO" id="GO:0008808">
    <property type="term" value="F:cardiolipin synthase activity"/>
    <property type="evidence" value="ECO:0007669"/>
    <property type="project" value="UniProtKB-UniRule"/>
</dbReference>
<feature type="active site" evidence="12">
    <location>
        <position position="222"/>
    </location>
</feature>
<keyword evidence="10 12" id="KW-0594">Phospholipid biosynthesis</keyword>
<comment type="function">
    <text evidence="12">Catalyzes the reversible phosphatidyl group transfer from one phosphatidylglycerol molecule to another to form cardiolipin (CL) (diphosphatidylglycerol) and glycerol.</text>
</comment>
<dbReference type="InterPro" id="IPR025202">
    <property type="entry name" value="PLD-like_dom"/>
</dbReference>
<keyword evidence="4 12" id="KW-0808">Transferase</keyword>
<dbReference type="Proteomes" id="UP000223913">
    <property type="component" value="Unassembled WGS sequence"/>
</dbReference>
<feature type="active site" evidence="12">
    <location>
        <position position="406"/>
    </location>
</feature>
<dbReference type="GO" id="GO:0005886">
    <property type="term" value="C:plasma membrane"/>
    <property type="evidence" value="ECO:0007669"/>
    <property type="project" value="UniProtKB-SubCell"/>
</dbReference>
<gene>
    <name evidence="15" type="primary">cls</name>
    <name evidence="15" type="ORF">CRP01_35720</name>
</gene>
<keyword evidence="16" id="KW-1185">Reference proteome</keyword>
<dbReference type="Pfam" id="PF13091">
    <property type="entry name" value="PLDc_2"/>
    <property type="match status" value="2"/>
</dbReference>
<dbReference type="EMBL" id="PDUD01000050">
    <property type="protein sequence ID" value="PHN01698.1"/>
    <property type="molecule type" value="Genomic_DNA"/>
</dbReference>
<evidence type="ECO:0000256" key="7">
    <source>
        <dbReference type="ARBA" id="ARBA00022989"/>
    </source>
</evidence>
<feature type="domain" description="PLD phosphodiesterase" evidence="14">
    <location>
        <begin position="217"/>
        <end position="244"/>
    </location>
</feature>
<evidence type="ECO:0000256" key="6">
    <source>
        <dbReference type="ARBA" id="ARBA00022737"/>
    </source>
</evidence>
<keyword evidence="8 12" id="KW-0443">Lipid metabolism</keyword>
<dbReference type="EC" id="2.7.8.-" evidence="12 13"/>
<evidence type="ECO:0000256" key="10">
    <source>
        <dbReference type="ARBA" id="ARBA00023209"/>
    </source>
</evidence>
<feature type="transmembrane region" description="Helical" evidence="12">
    <location>
        <begin position="7"/>
        <end position="25"/>
    </location>
</feature>
<dbReference type="HAMAP" id="MF_01916">
    <property type="entry name" value="Cardiolipin_synth_Cls"/>
    <property type="match status" value="1"/>
</dbReference>
<comment type="similarity">
    <text evidence="12">Belongs to the phospholipase D family. Cardiolipin synthase subfamily.</text>
</comment>
<feature type="active site" evidence="12">
    <location>
        <position position="224"/>
    </location>
</feature>
<proteinExistence type="inferred from homology"/>
<protein>
    <recommendedName>
        <fullName evidence="12 13">Cardiolipin synthase</fullName>
        <shortName evidence="12">CL synthase</shortName>
        <ecNumber evidence="12 13">2.7.8.-</ecNumber>
    </recommendedName>
</protein>
<dbReference type="InterPro" id="IPR001736">
    <property type="entry name" value="PLipase_D/transphosphatidylase"/>
</dbReference>
<reference evidence="15 16" key="1">
    <citation type="submission" date="2017-10" db="EMBL/GenBank/DDBJ databases">
        <title>The draft genome sequence of Lewinella nigricans NBRC 102662.</title>
        <authorList>
            <person name="Wang K."/>
        </authorList>
    </citation>
    <scope>NUCLEOTIDE SEQUENCE [LARGE SCALE GENOMIC DNA]</scope>
    <source>
        <strain evidence="15 16">NBRC 102662</strain>
    </source>
</reference>
<dbReference type="CDD" id="cd09110">
    <property type="entry name" value="PLDc_CLS_1"/>
    <property type="match status" value="1"/>
</dbReference>
<dbReference type="Pfam" id="PF13396">
    <property type="entry name" value="PLDc_N"/>
    <property type="match status" value="1"/>
</dbReference>
<feature type="active site" evidence="12">
    <location>
        <position position="229"/>
    </location>
</feature>
<comment type="catalytic activity">
    <reaction evidence="12">
        <text>2 a 1,2-diacyl-sn-glycero-3-phospho-(1'-sn-glycerol) = a cardiolipin + glycerol</text>
        <dbReference type="Rhea" id="RHEA:31451"/>
        <dbReference type="ChEBI" id="CHEBI:17754"/>
        <dbReference type="ChEBI" id="CHEBI:62237"/>
        <dbReference type="ChEBI" id="CHEBI:64716"/>
    </reaction>
</comment>
<dbReference type="GO" id="GO:0032049">
    <property type="term" value="P:cardiolipin biosynthetic process"/>
    <property type="evidence" value="ECO:0007669"/>
    <property type="project" value="UniProtKB-UniRule"/>
</dbReference>
<dbReference type="SUPFAM" id="SSF56024">
    <property type="entry name" value="Phospholipase D/nuclease"/>
    <property type="match status" value="2"/>
</dbReference>
<evidence type="ECO:0000256" key="3">
    <source>
        <dbReference type="ARBA" id="ARBA00022516"/>
    </source>
</evidence>
<dbReference type="AlphaFoldDB" id="A0A2D0MZZ1"/>
<evidence type="ECO:0000259" key="14">
    <source>
        <dbReference type="PROSITE" id="PS50035"/>
    </source>
</evidence>
<evidence type="ECO:0000313" key="15">
    <source>
        <dbReference type="EMBL" id="PHN01698.1"/>
    </source>
</evidence>
<accession>A0A2D0MZZ1</accession>
<keyword evidence="6" id="KW-0677">Repeat</keyword>
<evidence type="ECO:0000313" key="16">
    <source>
        <dbReference type="Proteomes" id="UP000223913"/>
    </source>
</evidence>
<evidence type="ECO:0000256" key="9">
    <source>
        <dbReference type="ARBA" id="ARBA00023136"/>
    </source>
</evidence>
<keyword evidence="5 12" id="KW-0812">Transmembrane</keyword>
<comment type="caution">
    <text evidence="15">The sequence shown here is derived from an EMBL/GenBank/DDBJ whole genome shotgun (WGS) entry which is preliminary data.</text>
</comment>
<dbReference type="PROSITE" id="PS50035">
    <property type="entry name" value="PLD"/>
    <property type="match status" value="2"/>
</dbReference>
<evidence type="ECO:0000256" key="5">
    <source>
        <dbReference type="ARBA" id="ARBA00022692"/>
    </source>
</evidence>
<organism evidence="15 16">
    <name type="scientific">Flavilitoribacter nigricans (strain ATCC 23147 / DSM 23189 / NBRC 102662 / NCIMB 1420 / SS-2)</name>
    <name type="common">Lewinella nigricans</name>
    <dbReference type="NCBI Taxonomy" id="1122177"/>
    <lineage>
        <taxon>Bacteria</taxon>
        <taxon>Pseudomonadati</taxon>
        <taxon>Bacteroidota</taxon>
        <taxon>Saprospiria</taxon>
        <taxon>Saprospirales</taxon>
        <taxon>Lewinellaceae</taxon>
        <taxon>Flavilitoribacter</taxon>
    </lineage>
</organism>
<dbReference type="InterPro" id="IPR027379">
    <property type="entry name" value="CLS_N"/>
</dbReference>
<feature type="domain" description="PLD phosphodiesterase" evidence="14">
    <location>
        <begin position="394"/>
        <end position="420"/>
    </location>
</feature>
<dbReference type="NCBIfam" id="TIGR04265">
    <property type="entry name" value="bac_cardiolipin"/>
    <property type="match status" value="1"/>
</dbReference>
<dbReference type="RefSeq" id="WP_099154884.1">
    <property type="nucleotide sequence ID" value="NZ_PDUD01000050.1"/>
</dbReference>
<evidence type="ECO:0000256" key="2">
    <source>
        <dbReference type="ARBA" id="ARBA00022475"/>
    </source>
</evidence>
<dbReference type="InterPro" id="IPR030874">
    <property type="entry name" value="Cardiolipin_synth_Firmi"/>
</dbReference>
<sequence>MEILRILGFVLYAVVLARVILTVLLERGSPARSLAWTLFIIVAPVIGIGSYFLFGKRVRKRRLFQIKHSPEVEAFHRYVQSQHENYDRSDIARDPILRANNRLIALLAQNGYSLLTAGNKVEVLQDGTVTFQSIMEAIRQAEQSISILYYIIEEGEMADQLFALLAQKKKEGVVVRVIFDGFGSWFLSRTFLKKIRASGIDIHPFVPLSIWRFFNKINYRNHRKIVVVDGRIGFTGGINISDKYIHGDPELGHWRDTHLRLEGPAVSGLQFVFLTDWYFVSGKYLIEQGDLFPRLQAQGNTYAQIIAGGPNNTFANIKQQYFAMITGAHRYVIMATPYFIPGENILFAMKTAALSGVHVRLILPYNSDSIILKWSVRAYLEELMEAGVEVFFYYNGFLHSKIIIADDVASIGTANVDERSFEHNFEVNALLYDPVISRELKQQLEADLVNCKQLDPEAFQKRPRRDKIRESIVRLLEPLL</sequence>
<name>A0A2D0MZZ1_FLAN2</name>
<feature type="active site" evidence="12">
    <location>
        <position position="399"/>
    </location>
</feature>
<dbReference type="OrthoDB" id="9762009at2"/>
<keyword evidence="7 12" id="KW-1133">Transmembrane helix</keyword>
<dbReference type="PANTHER" id="PTHR21248:SF22">
    <property type="entry name" value="PHOSPHOLIPASE D"/>
    <property type="match status" value="1"/>
</dbReference>
<evidence type="ECO:0000256" key="11">
    <source>
        <dbReference type="ARBA" id="ARBA00023264"/>
    </source>
</evidence>
<keyword evidence="9 12" id="KW-0472">Membrane</keyword>
<evidence type="ECO:0000256" key="13">
    <source>
        <dbReference type="NCBIfam" id="TIGR04265"/>
    </source>
</evidence>
<feature type="transmembrane region" description="Helical" evidence="12">
    <location>
        <begin position="31"/>
        <end position="54"/>
    </location>
</feature>
<evidence type="ECO:0000256" key="4">
    <source>
        <dbReference type="ARBA" id="ARBA00022679"/>
    </source>
</evidence>
<dbReference type="PANTHER" id="PTHR21248">
    <property type="entry name" value="CARDIOLIPIN SYNTHASE"/>
    <property type="match status" value="1"/>
</dbReference>
<comment type="subcellular location">
    <subcellularLocation>
        <location evidence="1 12">Cell membrane</location>
        <topology evidence="1 12">Multi-pass membrane protein</topology>
    </subcellularLocation>
</comment>
<feature type="active site" evidence="12">
    <location>
        <position position="401"/>
    </location>
</feature>
<evidence type="ECO:0000256" key="12">
    <source>
        <dbReference type="HAMAP-Rule" id="MF_01916"/>
    </source>
</evidence>
<keyword evidence="2 12" id="KW-1003">Cell membrane</keyword>
<dbReference type="SMART" id="SM00155">
    <property type="entry name" value="PLDc"/>
    <property type="match status" value="2"/>
</dbReference>
<dbReference type="Gene3D" id="3.30.870.10">
    <property type="entry name" value="Endonuclease Chain A"/>
    <property type="match status" value="2"/>
</dbReference>
<dbReference type="InterPro" id="IPR022924">
    <property type="entry name" value="Cardiolipin_synthase"/>
</dbReference>
<keyword evidence="3 12" id="KW-0444">Lipid biosynthesis</keyword>
<keyword evidence="11 12" id="KW-1208">Phospholipid metabolism</keyword>
<dbReference type="CDD" id="cd09112">
    <property type="entry name" value="PLDc_CLS_2"/>
    <property type="match status" value="1"/>
</dbReference>